<evidence type="ECO:0000256" key="5">
    <source>
        <dbReference type="ARBA" id="ARBA00022842"/>
    </source>
</evidence>
<dbReference type="Pfam" id="PF00665">
    <property type="entry name" value="rve"/>
    <property type="match status" value="1"/>
</dbReference>
<keyword evidence="8" id="KW-0808">Transferase</keyword>
<proteinExistence type="predicted"/>
<evidence type="ECO:0000256" key="4">
    <source>
        <dbReference type="ARBA" id="ARBA00022801"/>
    </source>
</evidence>
<evidence type="ECO:0000256" key="11">
    <source>
        <dbReference type="SAM" id="MobiDB-lite"/>
    </source>
</evidence>
<dbReference type="Gene3D" id="3.90.1740.10">
    <property type="entry name" value="2',3'-cyclic nucleotide 3'-phosphodiesterase superfamily"/>
    <property type="match status" value="1"/>
</dbReference>
<name>A0ABY6KIX1_9ARAC</name>
<evidence type="ECO:0000256" key="10">
    <source>
        <dbReference type="ARBA" id="ARBA00023268"/>
    </source>
</evidence>
<dbReference type="Pfam" id="PF07727">
    <property type="entry name" value="RVT_2"/>
    <property type="match status" value="1"/>
</dbReference>
<evidence type="ECO:0000256" key="6">
    <source>
        <dbReference type="ARBA" id="ARBA00022908"/>
    </source>
</evidence>
<accession>A0ABY6KIX1</accession>
<feature type="region of interest" description="Disordered" evidence="11">
    <location>
        <begin position="469"/>
        <end position="556"/>
    </location>
</feature>
<evidence type="ECO:0000256" key="2">
    <source>
        <dbReference type="ARBA" id="ARBA00022723"/>
    </source>
</evidence>
<protein>
    <recommendedName>
        <fullName evidence="12">Integrase catalytic domain-containing protein</fullName>
    </recommendedName>
</protein>
<reference evidence="13 14" key="1">
    <citation type="submission" date="2022-01" db="EMBL/GenBank/DDBJ databases">
        <title>A chromosomal length assembly of Cordylochernes scorpioides.</title>
        <authorList>
            <person name="Zeh D."/>
            <person name="Zeh J."/>
        </authorList>
    </citation>
    <scope>NUCLEOTIDE SEQUENCE [LARGE SCALE GENOMIC DNA]</scope>
    <source>
        <strain evidence="13">IN4F17</strain>
        <tissue evidence="13">Whole Body</tissue>
    </source>
</reference>
<keyword evidence="3" id="KW-0255">Endonuclease</keyword>
<dbReference type="SUPFAM" id="SSF55144">
    <property type="entry name" value="LigT-like"/>
    <property type="match status" value="1"/>
</dbReference>
<dbReference type="InterPro" id="IPR012337">
    <property type="entry name" value="RNaseH-like_sf"/>
</dbReference>
<evidence type="ECO:0000256" key="7">
    <source>
        <dbReference type="ARBA" id="ARBA00022918"/>
    </source>
</evidence>
<keyword evidence="7" id="KW-0695">RNA-directed DNA polymerase</keyword>
<dbReference type="Gene3D" id="3.30.420.10">
    <property type="entry name" value="Ribonuclease H-like superfamily/Ribonuclease H"/>
    <property type="match status" value="1"/>
</dbReference>
<evidence type="ECO:0000259" key="12">
    <source>
        <dbReference type="PROSITE" id="PS50994"/>
    </source>
</evidence>
<keyword evidence="6" id="KW-0229">DNA integration</keyword>
<dbReference type="InterPro" id="IPR036397">
    <property type="entry name" value="RNaseH_sf"/>
</dbReference>
<dbReference type="Proteomes" id="UP001235939">
    <property type="component" value="Chromosome 05"/>
</dbReference>
<keyword evidence="9" id="KW-0233">DNA recombination</keyword>
<organism evidence="13 14">
    <name type="scientific">Cordylochernes scorpioides</name>
    <dbReference type="NCBI Taxonomy" id="51811"/>
    <lineage>
        <taxon>Eukaryota</taxon>
        <taxon>Metazoa</taxon>
        <taxon>Ecdysozoa</taxon>
        <taxon>Arthropoda</taxon>
        <taxon>Chelicerata</taxon>
        <taxon>Arachnida</taxon>
        <taxon>Pseudoscorpiones</taxon>
        <taxon>Cheliferoidea</taxon>
        <taxon>Chernetidae</taxon>
        <taxon>Cordylochernes</taxon>
    </lineage>
</organism>
<feature type="region of interest" description="Disordered" evidence="11">
    <location>
        <begin position="928"/>
        <end position="952"/>
    </location>
</feature>
<dbReference type="InterPro" id="IPR013103">
    <property type="entry name" value="RVT_2"/>
</dbReference>
<keyword evidence="8" id="KW-0548">Nucleotidyltransferase</keyword>
<sequence length="1056" mass="122160">MSKRSPGGSLYFVSFKDDFSRFRVAYFIRHKSDVLEKFKEFVKIVRTETGNKIKRFRTDNGTEFLNKNFSDYLKSLVIVHELTAPYTPEQNGISERDNRTIVESARCLLHGRKMPLELWAEAVNTAVYLLNRCTTKVLGNSTPYEIWYKRKPSILHLKTFGCNAYVHIPKDNRKKLDKKKESCRYPLRDRIREKEQSSTNCTRAISYACYVHDQEPLNYEDAIVGQNSKKWKLAMDDEFNSLMKNQTWMYVTLPSDRKAIACKWVYKIKQNADGSNKMFKARLVAKGYSQKSGLDYGETFSPVDNQEIEEMNKIPYRQTIGSLMYLMTGTRPDMPTQSAGQKQNCVSLSTTESEYIAASKATKEAIWLRQLLLELHQEQVKPTTIFCNNQSCIRLVHNPEYHKRTKHIDISYHSIRDHFQKHAIDLLYVCSNDQAADLFTKALPPERYRRLRSQLGLFETTKCLSEVPRYHRLPRPKSRQDSGRQGTSKQIDHCLYRKMEQGREEDPKEPMESDPDSESGENTTFPKKETTLGRTQEVSPNHEDVTPPPPVSDVLGRSTTTLHQLSAVTGLSRDVELPRYNGSYEAQSFFTNYDAQADRAQLQYSTRLRKPANLLQAPLRVTNTRAYPASEEQGGMLPSQSLELVERKRLQLLSEERIEDIGTTFDFIAQRETIDYLNDHGRIVFCVRGFPGSGKESLRELLEQTYPTAKIFCAKLCPIDIDQSDRMNCHLWCIGLLIEALKMGHSPLILANSFIREFELEHYLIELRAFACTIIMMDTSNFFEFDIKDLITATHQKLYEEYFSKRLPQWCDYVPWYTGWFLNPTDSYKLFQYSIKVLTPISNTLETEWIIDLFYGLEERYSQVKEIFCITTFCNAGFAPGSLEYYLSNDVLDWNGRMSDLNIVGFLIDQDLLLAIVSLTQEQQKLVKNLSEEDEEEESTSKPSTSIPKRNVDYTIDSPPCYSRSTLTKTMNTNHLPDHVRLEELSVIVLGVTKDATFPYLHSPQEYLGQILGSNTNLQDFLMRDDQNGSFYNVNFKYIFVPFTILQVKSIFTGLF</sequence>
<keyword evidence="14" id="KW-1185">Reference proteome</keyword>
<dbReference type="EMBL" id="CP092867">
    <property type="protein sequence ID" value="UYV67550.1"/>
    <property type="molecule type" value="Genomic_DNA"/>
</dbReference>
<dbReference type="SUPFAM" id="SSF53098">
    <property type="entry name" value="Ribonuclease H-like"/>
    <property type="match status" value="1"/>
</dbReference>
<dbReference type="PROSITE" id="PS50994">
    <property type="entry name" value="INTEGRASE"/>
    <property type="match status" value="1"/>
</dbReference>
<dbReference type="PANTHER" id="PTHR42648">
    <property type="entry name" value="TRANSPOSASE, PUTATIVE-RELATED"/>
    <property type="match status" value="1"/>
</dbReference>
<evidence type="ECO:0000256" key="3">
    <source>
        <dbReference type="ARBA" id="ARBA00022759"/>
    </source>
</evidence>
<feature type="compositionally biased region" description="Basic and acidic residues" evidence="11">
    <location>
        <begin position="490"/>
        <end position="511"/>
    </location>
</feature>
<keyword evidence="2" id="KW-0479">Metal-binding</keyword>
<keyword evidence="5" id="KW-0460">Magnesium</keyword>
<keyword evidence="8" id="KW-0239">DNA-directed DNA polymerase</keyword>
<evidence type="ECO:0000256" key="8">
    <source>
        <dbReference type="ARBA" id="ARBA00022932"/>
    </source>
</evidence>
<dbReference type="CDD" id="cd09272">
    <property type="entry name" value="RNase_HI_RT_Ty1"/>
    <property type="match status" value="1"/>
</dbReference>
<dbReference type="InterPro" id="IPR009097">
    <property type="entry name" value="Cyclic_Pdiesterase"/>
</dbReference>
<evidence type="ECO:0000313" key="14">
    <source>
        <dbReference type="Proteomes" id="UP001235939"/>
    </source>
</evidence>
<dbReference type="InterPro" id="IPR001584">
    <property type="entry name" value="Integrase_cat-core"/>
</dbReference>
<evidence type="ECO:0000313" key="13">
    <source>
        <dbReference type="EMBL" id="UYV67550.1"/>
    </source>
</evidence>
<keyword evidence="1" id="KW-0540">Nuclease</keyword>
<keyword evidence="4" id="KW-0378">Hydrolase</keyword>
<evidence type="ECO:0000256" key="9">
    <source>
        <dbReference type="ARBA" id="ARBA00023172"/>
    </source>
</evidence>
<keyword evidence="10" id="KW-0511">Multifunctional enzyme</keyword>
<evidence type="ECO:0000256" key="1">
    <source>
        <dbReference type="ARBA" id="ARBA00022722"/>
    </source>
</evidence>
<feature type="domain" description="Integrase catalytic" evidence="12">
    <location>
        <begin position="1"/>
        <end position="151"/>
    </location>
</feature>
<dbReference type="PANTHER" id="PTHR42648:SF11">
    <property type="entry name" value="TRANSPOSON TY4-P GAG-POL POLYPROTEIN"/>
    <property type="match status" value="1"/>
</dbReference>
<gene>
    <name evidence="13" type="ORF">LAZ67_5001174</name>
</gene>
<dbReference type="InterPro" id="IPR039537">
    <property type="entry name" value="Retrotran_Ty1/copia-like"/>
</dbReference>